<keyword evidence="1" id="KW-1133">Transmembrane helix</keyword>
<sequence length="94" mass="10743">MSDPIPYSVSVCIIICYIIAVATCIVAPLYLYTVIRKSNQQMTTYRNLLLVQYAFSALITVTYLTTMPMFEDHTLHRHSYGIVQPKSKVLSIYC</sequence>
<evidence type="ECO:0000313" key="2">
    <source>
        <dbReference type="Proteomes" id="UP000492821"/>
    </source>
</evidence>
<keyword evidence="1" id="KW-0812">Transmembrane</keyword>
<feature type="transmembrane region" description="Helical" evidence="1">
    <location>
        <begin position="47"/>
        <end position="65"/>
    </location>
</feature>
<keyword evidence="2" id="KW-1185">Reference proteome</keyword>
<organism evidence="2 3">
    <name type="scientific">Panagrellus redivivus</name>
    <name type="common">Microworm</name>
    <dbReference type="NCBI Taxonomy" id="6233"/>
    <lineage>
        <taxon>Eukaryota</taxon>
        <taxon>Metazoa</taxon>
        <taxon>Ecdysozoa</taxon>
        <taxon>Nematoda</taxon>
        <taxon>Chromadorea</taxon>
        <taxon>Rhabditida</taxon>
        <taxon>Tylenchina</taxon>
        <taxon>Panagrolaimomorpha</taxon>
        <taxon>Panagrolaimoidea</taxon>
        <taxon>Panagrolaimidae</taxon>
        <taxon>Panagrellus</taxon>
    </lineage>
</organism>
<reference evidence="3" key="2">
    <citation type="submission" date="2020-10" db="UniProtKB">
        <authorList>
            <consortium name="WormBaseParasite"/>
        </authorList>
    </citation>
    <scope>IDENTIFICATION</scope>
</reference>
<keyword evidence="1" id="KW-0472">Membrane</keyword>
<dbReference type="Proteomes" id="UP000492821">
    <property type="component" value="Unassembled WGS sequence"/>
</dbReference>
<dbReference type="AlphaFoldDB" id="A0A7E4UZN5"/>
<proteinExistence type="predicted"/>
<reference evidence="2" key="1">
    <citation type="journal article" date="2013" name="Genetics">
        <title>The draft genome and transcriptome of Panagrellus redivivus are shaped by the harsh demands of a free-living lifestyle.</title>
        <authorList>
            <person name="Srinivasan J."/>
            <person name="Dillman A.R."/>
            <person name="Macchietto M.G."/>
            <person name="Heikkinen L."/>
            <person name="Lakso M."/>
            <person name="Fracchia K.M."/>
            <person name="Antoshechkin I."/>
            <person name="Mortazavi A."/>
            <person name="Wong G."/>
            <person name="Sternberg P.W."/>
        </authorList>
    </citation>
    <scope>NUCLEOTIDE SEQUENCE [LARGE SCALE GENOMIC DNA]</scope>
    <source>
        <strain evidence="2">MT8872</strain>
    </source>
</reference>
<dbReference type="WBParaSite" id="Pan_g14810.t1">
    <property type="protein sequence ID" value="Pan_g14810.t1"/>
    <property type="gene ID" value="Pan_g14810"/>
</dbReference>
<evidence type="ECO:0000256" key="1">
    <source>
        <dbReference type="SAM" id="Phobius"/>
    </source>
</evidence>
<accession>A0A7E4UZN5</accession>
<evidence type="ECO:0000313" key="3">
    <source>
        <dbReference type="WBParaSite" id="Pan_g14810.t1"/>
    </source>
</evidence>
<name>A0A7E4UZN5_PANRE</name>
<protein>
    <submittedName>
        <fullName evidence="3">G_PROTEIN_RECEP_F1_2 domain-containing protein</fullName>
    </submittedName>
</protein>
<feature type="transmembrane region" description="Helical" evidence="1">
    <location>
        <begin position="6"/>
        <end position="35"/>
    </location>
</feature>